<sequence length="145" mass="15368">MKVESAMQSVAGQLNAADSLETAAGMLEHRRVTALPVFQRDGSLLGLLTAKDVARASFDRQVTPAAPVADVIRIPPMTCRGEDELESLAASARQDDVSHLAVLDGQDKLLGIVDLIQYQAATGQQNDVDEALKETFPASDPISPG</sequence>
<keyword evidence="5" id="KW-1185">Reference proteome</keyword>
<dbReference type="PANTHER" id="PTHR43080">
    <property type="entry name" value="CBS DOMAIN-CONTAINING PROTEIN CBSX3, MITOCHONDRIAL"/>
    <property type="match status" value="1"/>
</dbReference>
<accession>A0A6C0U2T4</accession>
<dbReference type="PANTHER" id="PTHR43080:SF2">
    <property type="entry name" value="CBS DOMAIN-CONTAINING PROTEIN"/>
    <property type="match status" value="1"/>
</dbReference>
<evidence type="ECO:0000313" key="5">
    <source>
        <dbReference type="Proteomes" id="UP000477680"/>
    </source>
</evidence>
<dbReference type="CDD" id="cd02205">
    <property type="entry name" value="CBS_pair_SF"/>
    <property type="match status" value="1"/>
</dbReference>
<proteinExistence type="predicted"/>
<dbReference type="InterPro" id="IPR046342">
    <property type="entry name" value="CBS_dom_sf"/>
</dbReference>
<dbReference type="Gene3D" id="3.10.580.10">
    <property type="entry name" value="CBS-domain"/>
    <property type="match status" value="1"/>
</dbReference>
<feature type="domain" description="CBS" evidence="3">
    <location>
        <begin position="7"/>
        <end position="63"/>
    </location>
</feature>
<dbReference type="Proteomes" id="UP000477680">
    <property type="component" value="Chromosome"/>
</dbReference>
<dbReference type="InterPro" id="IPR000644">
    <property type="entry name" value="CBS_dom"/>
</dbReference>
<organism evidence="4 5">
    <name type="scientific">Kineobactrum salinum</name>
    <dbReference type="NCBI Taxonomy" id="2708301"/>
    <lineage>
        <taxon>Bacteria</taxon>
        <taxon>Pseudomonadati</taxon>
        <taxon>Pseudomonadota</taxon>
        <taxon>Gammaproteobacteria</taxon>
        <taxon>Cellvibrionales</taxon>
        <taxon>Halieaceae</taxon>
        <taxon>Kineobactrum</taxon>
    </lineage>
</organism>
<dbReference type="RefSeq" id="WP_163495914.1">
    <property type="nucleotide sequence ID" value="NZ_CP048711.1"/>
</dbReference>
<feature type="domain" description="CBS" evidence="3">
    <location>
        <begin position="71"/>
        <end position="128"/>
    </location>
</feature>
<dbReference type="Pfam" id="PF00571">
    <property type="entry name" value="CBS"/>
    <property type="match status" value="2"/>
</dbReference>
<reference evidence="4 5" key="1">
    <citation type="submission" date="2020-02" db="EMBL/GenBank/DDBJ databases">
        <title>Genome sequencing for Kineobactrum sp. M2.</title>
        <authorList>
            <person name="Park S.-J."/>
        </authorList>
    </citation>
    <scope>NUCLEOTIDE SEQUENCE [LARGE SCALE GENOMIC DNA]</scope>
    <source>
        <strain evidence="4 5">M2</strain>
    </source>
</reference>
<dbReference type="SUPFAM" id="SSF54631">
    <property type="entry name" value="CBS-domain pair"/>
    <property type="match status" value="1"/>
</dbReference>
<keyword evidence="1 2" id="KW-0129">CBS domain</keyword>
<dbReference type="EMBL" id="CP048711">
    <property type="protein sequence ID" value="QIB66480.1"/>
    <property type="molecule type" value="Genomic_DNA"/>
</dbReference>
<evidence type="ECO:0000256" key="1">
    <source>
        <dbReference type="ARBA" id="ARBA00023122"/>
    </source>
</evidence>
<protein>
    <submittedName>
        <fullName evidence="4">CBS domain-containing protein</fullName>
    </submittedName>
</protein>
<evidence type="ECO:0000313" key="4">
    <source>
        <dbReference type="EMBL" id="QIB66480.1"/>
    </source>
</evidence>
<evidence type="ECO:0000259" key="3">
    <source>
        <dbReference type="PROSITE" id="PS51371"/>
    </source>
</evidence>
<dbReference type="PROSITE" id="PS51371">
    <property type="entry name" value="CBS"/>
    <property type="match status" value="2"/>
</dbReference>
<dbReference type="AlphaFoldDB" id="A0A6C0U2T4"/>
<dbReference type="InterPro" id="IPR051257">
    <property type="entry name" value="Diverse_CBS-Domain"/>
</dbReference>
<dbReference type="KEGG" id="kim:G3T16_14810"/>
<evidence type="ECO:0000256" key="2">
    <source>
        <dbReference type="PROSITE-ProRule" id="PRU00703"/>
    </source>
</evidence>
<gene>
    <name evidence="4" type="ORF">G3T16_14810</name>
</gene>
<name>A0A6C0U2T4_9GAMM</name>